<reference evidence="2 3" key="1">
    <citation type="journal article" date="2009" name="Genome Res.">
        <title>Complete genome of the cellulolytic thermophile Acidothermus cellulolyticus 11B provides insights into its ecophysiological and evolutionary adaptations.</title>
        <authorList>
            <person name="Barabote R.D."/>
            <person name="Xie G."/>
            <person name="Leu D.H."/>
            <person name="Normand P."/>
            <person name="Necsulea A."/>
            <person name="Daubin V."/>
            <person name="Medigue C."/>
            <person name="Adney W.S."/>
            <person name="Xu X.C."/>
            <person name="Lapidus A."/>
            <person name="Parales R.E."/>
            <person name="Detter C."/>
            <person name="Pujic P."/>
            <person name="Bruce D."/>
            <person name="Lavire C."/>
            <person name="Challacombe J.F."/>
            <person name="Brettin T.S."/>
            <person name="Berry A.M."/>
        </authorList>
    </citation>
    <scope>NUCLEOTIDE SEQUENCE [LARGE SCALE GENOMIC DNA]</scope>
    <source>
        <strain evidence="3">ATCC 43068 / DSM 8971 / 11B</strain>
    </source>
</reference>
<keyword evidence="1" id="KW-1133">Transmembrane helix</keyword>
<keyword evidence="1" id="KW-0472">Membrane</keyword>
<evidence type="ECO:0000313" key="3">
    <source>
        <dbReference type="Proteomes" id="UP000008221"/>
    </source>
</evidence>
<evidence type="ECO:0008006" key="4">
    <source>
        <dbReference type="Google" id="ProtNLM"/>
    </source>
</evidence>
<protein>
    <recommendedName>
        <fullName evidence="4">Aromatic ring-opening dioxygenase LigA</fullName>
    </recommendedName>
</protein>
<gene>
    <name evidence="2" type="ordered locus">Acel_0517</name>
</gene>
<dbReference type="InParanoid" id="A0LS80"/>
<accession>A0LS80</accession>
<organism evidence="2 3">
    <name type="scientific">Acidothermus cellulolyticus (strain ATCC 43068 / DSM 8971 / 11B)</name>
    <dbReference type="NCBI Taxonomy" id="351607"/>
    <lineage>
        <taxon>Bacteria</taxon>
        <taxon>Bacillati</taxon>
        <taxon>Actinomycetota</taxon>
        <taxon>Actinomycetes</taxon>
        <taxon>Acidothermales</taxon>
        <taxon>Acidothermaceae</taxon>
        <taxon>Acidothermus</taxon>
    </lineage>
</organism>
<dbReference type="RefSeq" id="WP_011719353.1">
    <property type="nucleotide sequence ID" value="NC_008578.1"/>
</dbReference>
<name>A0LS80_ACIC1</name>
<keyword evidence="1" id="KW-0812">Transmembrane</keyword>
<dbReference type="EMBL" id="CP000481">
    <property type="protein sequence ID" value="ABK52290.1"/>
    <property type="molecule type" value="Genomic_DNA"/>
</dbReference>
<dbReference type="eggNOG" id="ENOG5030PEU">
    <property type="taxonomic scope" value="Bacteria"/>
</dbReference>
<keyword evidence="3" id="KW-1185">Reference proteome</keyword>
<dbReference type="OrthoDB" id="3378428at2"/>
<feature type="transmembrane region" description="Helical" evidence="1">
    <location>
        <begin position="147"/>
        <end position="171"/>
    </location>
</feature>
<sequence length="198" mass="21259">MKRKVFDILVSAGGLLVALVLIVAGALAMWGASFANSSVHNQLAQQQIFFPQKGDPQLANPKIGPYLTKYAGQQVLTGAQAKAYADHFIAVHLSEMPYGGVYAKISELALKNPNDAKLQALKQTSFQGTTLRGLLLTAYAFSVFGEIAFWGGIAAFILAGVMLILVGLGFWHARRTPPQAEILTSEPRGQPQAQPQHA</sequence>
<proteinExistence type="predicted"/>
<evidence type="ECO:0000313" key="2">
    <source>
        <dbReference type="EMBL" id="ABK52290.1"/>
    </source>
</evidence>
<evidence type="ECO:0000256" key="1">
    <source>
        <dbReference type="SAM" id="Phobius"/>
    </source>
</evidence>
<dbReference type="Proteomes" id="UP000008221">
    <property type="component" value="Chromosome"/>
</dbReference>
<dbReference type="KEGG" id="ace:Acel_0517"/>
<dbReference type="AlphaFoldDB" id="A0LS80"/>
<dbReference type="HOGENOM" id="CLU_091279_0_0_11"/>